<reference evidence="3" key="1">
    <citation type="submission" date="2018-06" db="EMBL/GenBank/DDBJ databases">
        <title>Genome assembly of Danube salmon.</title>
        <authorList>
            <person name="Macqueen D.J."/>
            <person name="Gundappa M.K."/>
        </authorList>
    </citation>
    <scope>NUCLEOTIDE SEQUENCE [LARGE SCALE GENOMIC DNA]</scope>
</reference>
<evidence type="ECO:0000313" key="2">
    <source>
        <dbReference type="Ensembl" id="ENSHHUP00000011799.1"/>
    </source>
</evidence>
<dbReference type="PANTHER" id="PTHR11243:SF15">
    <property type="entry name" value="RAS-ASSOCIATED AND PLECKSTRIN HOMOLOGY DOMAINS-CONTAINING PROTEIN 1"/>
    <property type="match status" value="1"/>
</dbReference>
<feature type="region of interest" description="Disordered" evidence="1">
    <location>
        <begin position="42"/>
        <end position="95"/>
    </location>
</feature>
<dbReference type="GO" id="GO:0005886">
    <property type="term" value="C:plasma membrane"/>
    <property type="evidence" value="ECO:0007669"/>
    <property type="project" value="TreeGrafter"/>
</dbReference>
<keyword evidence="3" id="KW-1185">Reference proteome</keyword>
<accession>A0A4W5KJD8</accession>
<protein>
    <submittedName>
        <fullName evidence="2">Uncharacterized protein</fullName>
    </submittedName>
</protein>
<dbReference type="GO" id="GO:0005829">
    <property type="term" value="C:cytosol"/>
    <property type="evidence" value="ECO:0007669"/>
    <property type="project" value="TreeGrafter"/>
</dbReference>
<dbReference type="AlphaFoldDB" id="A0A4W5KJD8"/>
<feature type="compositionally biased region" description="Gly residues" evidence="1">
    <location>
        <begin position="74"/>
        <end position="87"/>
    </location>
</feature>
<dbReference type="GeneTree" id="ENSGT00940000156552"/>
<dbReference type="Proteomes" id="UP000314982">
    <property type="component" value="Unassembled WGS sequence"/>
</dbReference>
<reference evidence="2" key="2">
    <citation type="submission" date="2025-08" db="UniProtKB">
        <authorList>
            <consortium name="Ensembl"/>
        </authorList>
    </citation>
    <scope>IDENTIFICATION</scope>
</reference>
<evidence type="ECO:0000256" key="1">
    <source>
        <dbReference type="SAM" id="MobiDB-lite"/>
    </source>
</evidence>
<dbReference type="InterPro" id="IPR039664">
    <property type="entry name" value="GRB/APBB1IP"/>
</dbReference>
<proteinExistence type="predicted"/>
<sequence>MANFCNRFSMYNINEALNKGGDSVDLDSLMADLCSIEQELSTIGKPNSGKNRLGVPGDAKLRQKPPAGRSSTKGHGGAGGSGGGTSSSGGSASSR</sequence>
<name>A0A4W5KJD8_9TELE</name>
<organism evidence="2 3">
    <name type="scientific">Hucho hucho</name>
    <name type="common">huchen</name>
    <dbReference type="NCBI Taxonomy" id="62062"/>
    <lineage>
        <taxon>Eukaryota</taxon>
        <taxon>Metazoa</taxon>
        <taxon>Chordata</taxon>
        <taxon>Craniata</taxon>
        <taxon>Vertebrata</taxon>
        <taxon>Euteleostomi</taxon>
        <taxon>Actinopterygii</taxon>
        <taxon>Neopterygii</taxon>
        <taxon>Teleostei</taxon>
        <taxon>Protacanthopterygii</taxon>
        <taxon>Salmoniformes</taxon>
        <taxon>Salmonidae</taxon>
        <taxon>Salmoninae</taxon>
        <taxon>Hucho</taxon>
    </lineage>
</organism>
<dbReference type="PANTHER" id="PTHR11243">
    <property type="entry name" value="GROWTH FACTOR RECEPTOR-BOUND PROTEIN"/>
    <property type="match status" value="1"/>
</dbReference>
<dbReference type="Ensembl" id="ENSHHUT00000012168.1">
    <property type="protein sequence ID" value="ENSHHUP00000011799.1"/>
    <property type="gene ID" value="ENSHHUG00000007199.1"/>
</dbReference>
<evidence type="ECO:0000313" key="3">
    <source>
        <dbReference type="Proteomes" id="UP000314982"/>
    </source>
</evidence>
<reference evidence="2" key="3">
    <citation type="submission" date="2025-09" db="UniProtKB">
        <authorList>
            <consortium name="Ensembl"/>
        </authorList>
    </citation>
    <scope>IDENTIFICATION</scope>
</reference>